<feature type="compositionally biased region" description="Basic and acidic residues" evidence="1">
    <location>
        <begin position="20"/>
        <end position="29"/>
    </location>
</feature>
<dbReference type="EMBL" id="AP018448">
    <property type="protein sequence ID" value="BBC35261.1"/>
    <property type="molecule type" value="Genomic_DNA"/>
</dbReference>
<keyword evidence="2" id="KW-0812">Transmembrane</keyword>
<protein>
    <submittedName>
        <fullName evidence="3">Uncharacterized protein</fullName>
    </submittedName>
</protein>
<organism evidence="3 4">
    <name type="scientific">Streptomyces graminofaciens</name>
    <dbReference type="NCBI Taxonomy" id="68212"/>
    <lineage>
        <taxon>Bacteria</taxon>
        <taxon>Bacillati</taxon>
        <taxon>Actinomycetota</taxon>
        <taxon>Actinomycetes</taxon>
        <taxon>Kitasatosporales</taxon>
        <taxon>Streptomycetaceae</taxon>
        <taxon>Streptomyces</taxon>
    </lineage>
</organism>
<reference evidence="3 4" key="1">
    <citation type="journal article" date="2010" name="ChemBioChem">
        <title>Cloning and characterization of the biosynthetic gene cluster of 16-membered macrolide antibiotic FD-891: involvement of a dual functional cytochrome P450 monooxygenase catalyzing epoxidation and hydroxylation.</title>
        <authorList>
            <person name="Kudo F."/>
            <person name="Motegi A."/>
            <person name="Mizoue K."/>
            <person name="Eguchi T."/>
        </authorList>
    </citation>
    <scope>NUCLEOTIDE SEQUENCE [LARGE SCALE GENOMIC DNA]</scope>
    <source>
        <strain evidence="3 4">A-8890</strain>
    </source>
</reference>
<dbReference type="RefSeq" id="WP_286255465.1">
    <property type="nucleotide sequence ID" value="NZ_AP018448.1"/>
</dbReference>
<keyword evidence="2" id="KW-1133">Transmembrane helix</keyword>
<evidence type="ECO:0000313" key="3">
    <source>
        <dbReference type="EMBL" id="BBC35261.1"/>
    </source>
</evidence>
<feature type="region of interest" description="Disordered" evidence="1">
    <location>
        <begin position="1"/>
        <end position="30"/>
    </location>
</feature>
<dbReference type="Proteomes" id="UP001321542">
    <property type="component" value="Chromosome"/>
</dbReference>
<keyword evidence="2" id="KW-0472">Membrane</keyword>
<sequence length="58" mass="6213">MGDTFSGKWNRPDQSGNGHTMRELQDRASFDNQPQTGCGAMFLLCILAVAAILGVALT</sequence>
<feature type="transmembrane region" description="Helical" evidence="2">
    <location>
        <begin position="39"/>
        <end position="57"/>
    </location>
</feature>
<name>A0ABM8HLQ0_9ACTN</name>
<reference evidence="3 4" key="2">
    <citation type="journal article" date="2023" name="ChemBioChem">
        <title>Acyltransferase Domain Exchange between Two Independent Type I Polyketide Synthases in the Same Producer Strain of Macrolide Antibiotics.</title>
        <authorList>
            <person name="Kudo F."/>
            <person name="Kishikawa K."/>
            <person name="Tsuboi K."/>
            <person name="Kido T."/>
            <person name="Usui T."/>
            <person name="Hashimoto J."/>
            <person name="Shin-Ya K."/>
            <person name="Miyanaga A."/>
            <person name="Eguchi T."/>
        </authorList>
    </citation>
    <scope>NUCLEOTIDE SEQUENCE [LARGE SCALE GENOMIC DNA]</scope>
    <source>
        <strain evidence="3 4">A-8890</strain>
    </source>
</reference>
<evidence type="ECO:0000256" key="2">
    <source>
        <dbReference type="SAM" id="Phobius"/>
    </source>
</evidence>
<keyword evidence="4" id="KW-1185">Reference proteome</keyword>
<accession>A0ABM8HLQ0</accession>
<evidence type="ECO:0000313" key="4">
    <source>
        <dbReference type="Proteomes" id="UP001321542"/>
    </source>
</evidence>
<evidence type="ECO:0000256" key="1">
    <source>
        <dbReference type="SAM" id="MobiDB-lite"/>
    </source>
</evidence>
<gene>
    <name evidence="3" type="ORF">SGFS_065550</name>
</gene>
<proteinExistence type="predicted"/>